<comment type="caution">
    <text evidence="1">The sequence shown here is derived from an EMBL/GenBank/DDBJ whole genome shotgun (WGS) entry which is preliminary data.</text>
</comment>
<dbReference type="EMBL" id="BROD01000001">
    <property type="protein sequence ID" value="GKX66356.1"/>
    <property type="molecule type" value="Genomic_DNA"/>
</dbReference>
<organism evidence="1 2">
    <name type="scientific">Inconstantimicrobium mannanitabidum</name>
    <dbReference type="NCBI Taxonomy" id="1604901"/>
    <lineage>
        <taxon>Bacteria</taxon>
        <taxon>Bacillati</taxon>
        <taxon>Bacillota</taxon>
        <taxon>Clostridia</taxon>
        <taxon>Eubacteriales</taxon>
        <taxon>Clostridiaceae</taxon>
        <taxon>Inconstantimicrobium</taxon>
    </lineage>
</organism>
<evidence type="ECO:0000313" key="1">
    <source>
        <dbReference type="EMBL" id="GKX66356.1"/>
    </source>
</evidence>
<gene>
    <name evidence="1" type="ORF">rsdtw13_16140</name>
</gene>
<reference evidence="1" key="1">
    <citation type="journal article" date="2025" name="Int. J. Syst. Evol. Microbiol.">
        <title>Inconstantimicrobium mannanitabidum sp. nov., a novel member of the family Clostridiaceae isolated from anoxic soil under the treatment of reductive soil disinfestation.</title>
        <authorList>
            <person name="Ueki A."/>
            <person name="Tonouchi A."/>
            <person name="Honma S."/>
            <person name="Kaku N."/>
            <person name="Ueki K."/>
        </authorList>
    </citation>
    <scope>NUCLEOTIDE SEQUENCE</scope>
    <source>
        <strain evidence="1">TW13</strain>
    </source>
</reference>
<evidence type="ECO:0000313" key="2">
    <source>
        <dbReference type="Proteomes" id="UP001058074"/>
    </source>
</evidence>
<protein>
    <submittedName>
        <fullName evidence="1">Uncharacterized protein</fullName>
    </submittedName>
</protein>
<sequence>MSKMLLTQLDKGEDYSCLNRTVTINILNFNYLDEERFIKNYALFEKTTKQSLTDLLELIFIELPKFNHYKEKHKWNIQDKEFNEKLYKWLMFL</sequence>
<keyword evidence="2" id="KW-1185">Reference proteome</keyword>
<name>A0ACB5RBF5_9CLOT</name>
<dbReference type="Proteomes" id="UP001058074">
    <property type="component" value="Unassembled WGS sequence"/>
</dbReference>
<accession>A0ACB5RBF5</accession>
<proteinExistence type="predicted"/>